<reference evidence="1 2" key="1">
    <citation type="submission" date="2018-06" db="EMBL/GenBank/DDBJ databases">
        <title>Freshwater and sediment microbial communities from various areas in North America, analyzing microbe dynamics in response to fracking.</title>
        <authorList>
            <person name="Lamendella R."/>
        </authorList>
    </citation>
    <scope>NUCLEOTIDE SEQUENCE [LARGE SCALE GENOMIC DNA]</scope>
    <source>
        <strain evidence="1 2">14_TX</strain>
    </source>
</reference>
<sequence>MCHFFEMKSVLSLVENGCHRFWVRKNQNSEIKRGWVMRETILKKMG</sequence>
<evidence type="ECO:0000313" key="1">
    <source>
        <dbReference type="EMBL" id="RBP85903.1"/>
    </source>
</evidence>
<accession>A0A366JG28</accession>
<gene>
    <name evidence="1" type="ORF">DFO70_13810</name>
</gene>
<dbReference type="Proteomes" id="UP000252731">
    <property type="component" value="Unassembled WGS sequence"/>
</dbReference>
<protein>
    <submittedName>
        <fullName evidence="1">Uncharacterized protein</fullName>
    </submittedName>
</protein>
<organism evidence="1 2">
    <name type="scientific">Cytobacillus firmus</name>
    <name type="common">Bacillus firmus</name>
    <dbReference type="NCBI Taxonomy" id="1399"/>
    <lineage>
        <taxon>Bacteria</taxon>
        <taxon>Bacillati</taxon>
        <taxon>Bacillota</taxon>
        <taxon>Bacilli</taxon>
        <taxon>Bacillales</taxon>
        <taxon>Bacillaceae</taxon>
        <taxon>Cytobacillus</taxon>
    </lineage>
</organism>
<evidence type="ECO:0000313" key="2">
    <source>
        <dbReference type="Proteomes" id="UP000252731"/>
    </source>
</evidence>
<comment type="caution">
    <text evidence="1">The sequence shown here is derived from an EMBL/GenBank/DDBJ whole genome shotgun (WGS) entry which is preliminary data.</text>
</comment>
<keyword evidence="2" id="KW-1185">Reference proteome</keyword>
<dbReference type="EMBL" id="QNSF01000038">
    <property type="protein sequence ID" value="RBP85903.1"/>
    <property type="molecule type" value="Genomic_DNA"/>
</dbReference>
<proteinExistence type="predicted"/>
<dbReference type="AlphaFoldDB" id="A0A366JG28"/>
<name>A0A366JG28_CYTFI</name>